<evidence type="ECO:0000256" key="6">
    <source>
        <dbReference type="ARBA" id="ARBA00023136"/>
    </source>
</evidence>
<accession>A0A846S5A2</accession>
<keyword evidence="10" id="KW-1185">Reference proteome</keyword>
<reference evidence="9 10" key="1">
    <citation type="submission" date="2020-03" db="EMBL/GenBank/DDBJ databases">
        <title>Sequencing the genomes of 1000 actinobacteria strains.</title>
        <authorList>
            <person name="Klenk H.-P."/>
        </authorList>
    </citation>
    <scope>NUCLEOTIDE SEQUENCE [LARGE SCALE GENOMIC DNA]</scope>
    <source>
        <strain evidence="9 10">DSM 18964</strain>
    </source>
</reference>
<sequence length="500" mass="53403">MNLSQLLPIILYLLLIAGIGVWAALDQKRSATGKKTENYFVGGRRLGPFVLIFTILASAASAGTFIGGPGLGYDSGLSWVLMGLFQTPTALLTVGLLGKKYAILARKLNFYTFIDFFKERYTNKFVVIVAAVGIIIFLTAYMVAQYAGGAHILNSVTGVSYSTLVWVFAAIVALYTAFGGFMGASINDTAQGIIMFVGSIVLWFGVFMYLGTPTPLDHEFAVRFPDLVTLPGGIDATPANFVSYSVIFGLLIVAMPHTAVRAMSYRDSVTAHRTMIWSPLVMAVFSLGFAVMGVVARLIDASLDNPDLAIPTLISTTMPGPLGGALFAAPLAAIMSTVSSMLLIVSGAVVRDVYNNFFNTKLGDSSRARLSMVVSLIIGFIVLLIALKPPPALELIVIFAISGLGATFFVPLIGGLYWSRGNGSGAAVSMVSGLVWYIIGEQWLPGLGFGFQPVVTAILVAAVTYVVVSLVTPPPARETLIKFWGTYREIQNLEANHEGE</sequence>
<dbReference type="NCBIfam" id="TIGR00813">
    <property type="entry name" value="sss"/>
    <property type="match status" value="1"/>
</dbReference>
<feature type="transmembrane region" description="Helical" evidence="8">
    <location>
        <begin position="125"/>
        <end position="144"/>
    </location>
</feature>
<feature type="transmembrane region" description="Helical" evidence="8">
    <location>
        <begin position="370"/>
        <end position="387"/>
    </location>
</feature>
<dbReference type="GO" id="GO:0005886">
    <property type="term" value="C:plasma membrane"/>
    <property type="evidence" value="ECO:0007669"/>
    <property type="project" value="TreeGrafter"/>
</dbReference>
<evidence type="ECO:0000256" key="5">
    <source>
        <dbReference type="ARBA" id="ARBA00022989"/>
    </source>
</evidence>
<feature type="transmembrane region" description="Helical" evidence="8">
    <location>
        <begin position="193"/>
        <end position="210"/>
    </location>
</feature>
<evidence type="ECO:0000313" key="9">
    <source>
        <dbReference type="EMBL" id="NJC58148.1"/>
    </source>
</evidence>
<feature type="transmembrane region" description="Helical" evidence="8">
    <location>
        <begin position="325"/>
        <end position="350"/>
    </location>
</feature>
<comment type="similarity">
    <text evidence="2 7">Belongs to the sodium:solute symporter (SSF) (TC 2.A.21) family.</text>
</comment>
<evidence type="ECO:0000256" key="3">
    <source>
        <dbReference type="ARBA" id="ARBA00022448"/>
    </source>
</evidence>
<dbReference type="GO" id="GO:0015081">
    <property type="term" value="F:sodium ion transmembrane transporter activity"/>
    <property type="evidence" value="ECO:0007669"/>
    <property type="project" value="InterPro"/>
</dbReference>
<keyword evidence="5 8" id="KW-1133">Transmembrane helix</keyword>
<evidence type="ECO:0000256" key="2">
    <source>
        <dbReference type="ARBA" id="ARBA00006434"/>
    </source>
</evidence>
<dbReference type="GO" id="GO:0015233">
    <property type="term" value="F:pantothenate transmembrane transporter activity"/>
    <property type="evidence" value="ECO:0007669"/>
    <property type="project" value="InterPro"/>
</dbReference>
<dbReference type="PANTHER" id="PTHR48086">
    <property type="entry name" value="SODIUM/PROLINE SYMPORTER-RELATED"/>
    <property type="match status" value="1"/>
</dbReference>
<keyword evidence="4 8" id="KW-0812">Transmembrane</keyword>
<feature type="transmembrane region" description="Helical" evidence="8">
    <location>
        <begin position="451"/>
        <end position="472"/>
    </location>
</feature>
<evidence type="ECO:0000256" key="4">
    <source>
        <dbReference type="ARBA" id="ARBA00022692"/>
    </source>
</evidence>
<keyword evidence="3" id="KW-0813">Transport</keyword>
<comment type="caution">
    <text evidence="9">The sequence shown here is derived from an EMBL/GenBank/DDBJ whole genome shotgun (WGS) entry which is preliminary data.</text>
</comment>
<gene>
    <name evidence="9" type="ORF">BKA07_003183</name>
</gene>
<dbReference type="Proteomes" id="UP000576792">
    <property type="component" value="Unassembled WGS sequence"/>
</dbReference>
<proteinExistence type="inferred from homology"/>
<protein>
    <submittedName>
        <fullName evidence="9">Sodium/pantothenate symporter</fullName>
    </submittedName>
</protein>
<organism evidence="9 10">
    <name type="scientific">Brevibacterium marinum</name>
    <dbReference type="NCBI Taxonomy" id="418643"/>
    <lineage>
        <taxon>Bacteria</taxon>
        <taxon>Bacillati</taxon>
        <taxon>Actinomycetota</taxon>
        <taxon>Actinomycetes</taxon>
        <taxon>Micrococcales</taxon>
        <taxon>Brevibacteriaceae</taxon>
        <taxon>Brevibacterium</taxon>
    </lineage>
</organism>
<feature type="transmembrane region" description="Helical" evidence="8">
    <location>
        <begin position="6"/>
        <end position="25"/>
    </location>
</feature>
<comment type="subcellular location">
    <subcellularLocation>
        <location evidence="1">Membrane</location>
        <topology evidence="1">Multi-pass membrane protein</topology>
    </subcellularLocation>
</comment>
<feature type="transmembrane region" description="Helical" evidence="8">
    <location>
        <begin position="164"/>
        <end position="186"/>
    </location>
</feature>
<dbReference type="PANTHER" id="PTHR48086:SF4">
    <property type="entry name" value="SODIUM_PANTOTHENATE SYMPORTER"/>
    <property type="match status" value="1"/>
</dbReference>
<feature type="transmembrane region" description="Helical" evidence="8">
    <location>
        <begin position="280"/>
        <end position="299"/>
    </location>
</feature>
<dbReference type="InterPro" id="IPR038377">
    <property type="entry name" value="Na/Glc_symporter_sf"/>
</dbReference>
<dbReference type="EMBL" id="JAATJN010000001">
    <property type="protein sequence ID" value="NJC58148.1"/>
    <property type="molecule type" value="Genomic_DNA"/>
</dbReference>
<keyword evidence="6 8" id="KW-0472">Membrane</keyword>
<dbReference type="AlphaFoldDB" id="A0A846S5A2"/>
<feature type="transmembrane region" description="Helical" evidence="8">
    <location>
        <begin position="79"/>
        <end position="98"/>
    </location>
</feature>
<dbReference type="NCBIfam" id="TIGR02119">
    <property type="entry name" value="panF"/>
    <property type="match status" value="1"/>
</dbReference>
<dbReference type="InterPro" id="IPR050277">
    <property type="entry name" value="Sodium:Solute_Symporter"/>
</dbReference>
<dbReference type="PROSITE" id="PS50283">
    <property type="entry name" value="NA_SOLUT_SYMP_3"/>
    <property type="match status" value="1"/>
</dbReference>
<feature type="transmembrane region" description="Helical" evidence="8">
    <location>
        <begin position="241"/>
        <end position="260"/>
    </location>
</feature>
<dbReference type="InterPro" id="IPR001734">
    <property type="entry name" value="Na/solute_symporter"/>
</dbReference>
<feature type="transmembrane region" description="Helical" evidence="8">
    <location>
        <begin position="421"/>
        <end position="439"/>
    </location>
</feature>
<feature type="transmembrane region" description="Helical" evidence="8">
    <location>
        <begin position="393"/>
        <end position="414"/>
    </location>
</feature>
<dbReference type="InterPro" id="IPR011849">
    <property type="entry name" value="Na/pantothenate_symporter"/>
</dbReference>
<evidence type="ECO:0000313" key="10">
    <source>
        <dbReference type="Proteomes" id="UP000576792"/>
    </source>
</evidence>
<evidence type="ECO:0000256" key="8">
    <source>
        <dbReference type="SAM" id="Phobius"/>
    </source>
</evidence>
<dbReference type="RefSeq" id="WP_167951766.1">
    <property type="nucleotide sequence ID" value="NZ_BAAAPQ010000031.1"/>
</dbReference>
<name>A0A846S5A2_9MICO</name>
<dbReference type="GO" id="GO:0036376">
    <property type="term" value="P:sodium ion export across plasma membrane"/>
    <property type="evidence" value="ECO:0007669"/>
    <property type="project" value="InterPro"/>
</dbReference>
<dbReference type="Gene3D" id="1.20.1730.10">
    <property type="entry name" value="Sodium/glucose cotransporter"/>
    <property type="match status" value="1"/>
</dbReference>
<evidence type="ECO:0000256" key="1">
    <source>
        <dbReference type="ARBA" id="ARBA00004141"/>
    </source>
</evidence>
<evidence type="ECO:0000256" key="7">
    <source>
        <dbReference type="RuleBase" id="RU362091"/>
    </source>
</evidence>
<feature type="transmembrane region" description="Helical" evidence="8">
    <location>
        <begin position="46"/>
        <end position="67"/>
    </location>
</feature>
<dbReference type="Pfam" id="PF00474">
    <property type="entry name" value="SSF"/>
    <property type="match status" value="1"/>
</dbReference>